<sequence>MSVNSPNPGRTSIPEKRGEVGENEIQQIMKLLKKSSAEQQKSNADLKKMIHQAYIEQTPRLAAFQVEITAHRKECVERWQRTDVLLHMVEEAKVTNDHRRLEQTAING</sequence>
<reference evidence="2 3" key="1">
    <citation type="submission" date="2019-08" db="EMBL/GenBank/DDBJ databases">
        <authorList>
            <person name="Alioto T."/>
            <person name="Alioto T."/>
            <person name="Gomez Garrido J."/>
        </authorList>
    </citation>
    <scope>NUCLEOTIDE SEQUENCE [LARGE SCALE GENOMIC DNA]</scope>
</reference>
<protein>
    <submittedName>
        <fullName evidence="2">Uncharacterized protein</fullName>
    </submittedName>
</protein>
<dbReference type="AlphaFoldDB" id="A0A5E4MYZ8"/>
<accession>A0A5E4MYZ8</accession>
<feature type="compositionally biased region" description="Polar residues" evidence="1">
    <location>
        <begin position="1"/>
        <end position="10"/>
    </location>
</feature>
<evidence type="ECO:0000313" key="2">
    <source>
        <dbReference type="EMBL" id="VVC36866.1"/>
    </source>
</evidence>
<name>A0A5E4MYZ8_9HEMI</name>
<proteinExistence type="predicted"/>
<gene>
    <name evidence="2" type="ORF">CINCED_3A015247</name>
</gene>
<organism evidence="2 3">
    <name type="scientific">Cinara cedri</name>
    <dbReference type="NCBI Taxonomy" id="506608"/>
    <lineage>
        <taxon>Eukaryota</taxon>
        <taxon>Metazoa</taxon>
        <taxon>Ecdysozoa</taxon>
        <taxon>Arthropoda</taxon>
        <taxon>Hexapoda</taxon>
        <taxon>Insecta</taxon>
        <taxon>Pterygota</taxon>
        <taxon>Neoptera</taxon>
        <taxon>Paraneoptera</taxon>
        <taxon>Hemiptera</taxon>
        <taxon>Sternorrhyncha</taxon>
        <taxon>Aphidomorpha</taxon>
        <taxon>Aphidoidea</taxon>
        <taxon>Aphididae</taxon>
        <taxon>Lachninae</taxon>
        <taxon>Cinara</taxon>
    </lineage>
</organism>
<evidence type="ECO:0000313" key="3">
    <source>
        <dbReference type="Proteomes" id="UP000325440"/>
    </source>
</evidence>
<keyword evidence="3" id="KW-1185">Reference proteome</keyword>
<evidence type="ECO:0000256" key="1">
    <source>
        <dbReference type="SAM" id="MobiDB-lite"/>
    </source>
</evidence>
<dbReference type="Proteomes" id="UP000325440">
    <property type="component" value="Unassembled WGS sequence"/>
</dbReference>
<dbReference type="EMBL" id="CABPRJ010001438">
    <property type="protein sequence ID" value="VVC36866.1"/>
    <property type="molecule type" value="Genomic_DNA"/>
</dbReference>
<feature type="region of interest" description="Disordered" evidence="1">
    <location>
        <begin position="1"/>
        <end position="22"/>
    </location>
</feature>